<evidence type="ECO:0008006" key="4">
    <source>
        <dbReference type="Google" id="ProtNLM"/>
    </source>
</evidence>
<name>A0A0J8JJ51_9ALTE</name>
<feature type="signal peptide" evidence="1">
    <location>
        <begin position="1"/>
        <end position="18"/>
    </location>
</feature>
<evidence type="ECO:0000313" key="3">
    <source>
        <dbReference type="Proteomes" id="UP000037600"/>
    </source>
</evidence>
<dbReference type="NCBIfam" id="TIGR01965">
    <property type="entry name" value="VCBS_repeat"/>
    <property type="match status" value="3"/>
</dbReference>
<dbReference type="InterPro" id="IPR010221">
    <property type="entry name" value="VCBS_dom"/>
</dbReference>
<dbReference type="InterPro" id="IPR013783">
    <property type="entry name" value="Ig-like_fold"/>
</dbReference>
<dbReference type="Proteomes" id="UP000037600">
    <property type="component" value="Unassembled WGS sequence"/>
</dbReference>
<keyword evidence="3" id="KW-1185">Reference proteome</keyword>
<gene>
    <name evidence="2" type="ORF">XM47_14400</name>
</gene>
<dbReference type="SUPFAM" id="SSF49899">
    <property type="entry name" value="Concanavalin A-like lectins/glucanases"/>
    <property type="match status" value="1"/>
</dbReference>
<dbReference type="RefSeq" id="WP_048693941.1">
    <property type="nucleotide sequence ID" value="NZ_KQ130497.1"/>
</dbReference>
<proteinExistence type="predicted"/>
<evidence type="ECO:0000256" key="1">
    <source>
        <dbReference type="SAM" id="SignalP"/>
    </source>
</evidence>
<dbReference type="Gene3D" id="2.60.40.10">
    <property type="entry name" value="Immunoglobulins"/>
    <property type="match status" value="3"/>
</dbReference>
<dbReference type="Gene3D" id="2.60.120.200">
    <property type="match status" value="1"/>
</dbReference>
<sequence length="573" mass="59865">MKKQFLTLSIIAALSACSSDNDNTMVEATPAEITGDFTGTATKYTELTGTVKVNDVNPNESLIYSDTITGTYGSFFINAAGEWKYTLDKANEDVKALVSSDMASLVEAPFSFKTADGSTASVTVTVAGMDVPATFAGALTYSVVYDDGTASATVTVKDDNPAEAEFAAAQTPTAMYGAVTFDSAKGEWTYDLDETNADVKALNYTEETDTPPSLEDSFIITSLDGTEATVTITVKGSLAVPAVIEGLPVDDTGASTVMVNVNSTDSSGSLTITDPNFDEAKFQVQDAVSTNYGTFSIDESGAWTYKLDNSNAEVIALKGDGTAPTPLTETIKVMALDGTAADIPVTINGLVGGNLSAKVDGGAANGIFRIKMPDDLTLEQGKMNFKVNYEATGTKDAKIIFFGRSFNSDDKRTMGAITLKSNGQIRLMDGKATKTTFALDQTHTPGEWVDVAFTWDASAAAEATTPSGLPVISLSIDGVPVTSAGGEISGEFFENFSIAKFIVDIGVKMMQFSTVGGSGGGVNVDDMKIYSDVAGTTEIYSENFDNLAEGAAISLDILESATTGTIVGPLANP</sequence>
<dbReference type="InterPro" id="IPR013320">
    <property type="entry name" value="ConA-like_dom_sf"/>
</dbReference>
<dbReference type="PROSITE" id="PS51257">
    <property type="entry name" value="PROKAR_LIPOPROTEIN"/>
    <property type="match status" value="1"/>
</dbReference>
<evidence type="ECO:0000313" key="2">
    <source>
        <dbReference type="EMBL" id="KMT64476.1"/>
    </source>
</evidence>
<dbReference type="EMBL" id="LAZL01000024">
    <property type="protein sequence ID" value="KMT64476.1"/>
    <property type="molecule type" value="Genomic_DNA"/>
</dbReference>
<organism evidence="2 3">
    <name type="scientific">Catenovulum maritimum</name>
    <dbReference type="NCBI Taxonomy" id="1513271"/>
    <lineage>
        <taxon>Bacteria</taxon>
        <taxon>Pseudomonadati</taxon>
        <taxon>Pseudomonadota</taxon>
        <taxon>Gammaproteobacteria</taxon>
        <taxon>Alteromonadales</taxon>
        <taxon>Alteromonadaceae</taxon>
        <taxon>Catenovulum</taxon>
    </lineage>
</organism>
<feature type="chain" id="PRO_5005301409" description="RapA2 cadherin-like domain-containing protein" evidence="1">
    <location>
        <begin position="19"/>
        <end position="573"/>
    </location>
</feature>
<reference evidence="2 3" key="1">
    <citation type="submission" date="2015-04" db="EMBL/GenBank/DDBJ databases">
        <title>Draft Genome Sequence of the Novel Agar-Digesting Marine Bacterium Q1.</title>
        <authorList>
            <person name="Li Y."/>
            <person name="Li D."/>
            <person name="Chen G."/>
            <person name="Du Z."/>
        </authorList>
    </citation>
    <scope>NUCLEOTIDE SEQUENCE [LARGE SCALE GENOMIC DNA]</scope>
    <source>
        <strain evidence="2 3">Q1</strain>
    </source>
</reference>
<protein>
    <recommendedName>
        <fullName evidence="4">RapA2 cadherin-like domain-containing protein</fullName>
    </recommendedName>
</protein>
<keyword evidence="1" id="KW-0732">Signal</keyword>
<dbReference type="STRING" id="1513271.XM47_14400"/>
<dbReference type="PATRIC" id="fig|1513271.3.peg.2961"/>
<dbReference type="AlphaFoldDB" id="A0A0J8JJ51"/>
<accession>A0A0J8JJ51</accession>
<comment type="caution">
    <text evidence="2">The sequence shown here is derived from an EMBL/GenBank/DDBJ whole genome shotgun (WGS) entry which is preliminary data.</text>
</comment>